<dbReference type="GO" id="GO:0008483">
    <property type="term" value="F:transaminase activity"/>
    <property type="evidence" value="ECO:0007669"/>
    <property type="project" value="TreeGrafter"/>
</dbReference>
<reference evidence="2" key="1">
    <citation type="submission" date="2018-05" db="EMBL/GenBank/DDBJ databases">
        <authorList>
            <person name="Lanie J.A."/>
            <person name="Ng W.-L."/>
            <person name="Kazmierczak K.M."/>
            <person name="Andrzejewski T.M."/>
            <person name="Davidsen T.M."/>
            <person name="Wayne K.J."/>
            <person name="Tettelin H."/>
            <person name="Glass J.I."/>
            <person name="Rusch D."/>
            <person name="Podicherti R."/>
            <person name="Tsui H.-C.T."/>
            <person name="Winkler M.E."/>
        </authorList>
    </citation>
    <scope>NUCLEOTIDE SEQUENCE</scope>
</reference>
<dbReference type="GO" id="GO:0000271">
    <property type="term" value="P:polysaccharide biosynthetic process"/>
    <property type="evidence" value="ECO:0007669"/>
    <property type="project" value="TreeGrafter"/>
</dbReference>
<evidence type="ECO:0000313" key="2">
    <source>
        <dbReference type="EMBL" id="SVC80281.1"/>
    </source>
</evidence>
<dbReference type="SUPFAM" id="SSF53383">
    <property type="entry name" value="PLP-dependent transferases"/>
    <property type="match status" value="1"/>
</dbReference>
<dbReference type="EMBL" id="UINC01111801">
    <property type="protein sequence ID" value="SVC80281.1"/>
    <property type="molecule type" value="Genomic_DNA"/>
</dbReference>
<dbReference type="Gene3D" id="3.40.640.10">
    <property type="entry name" value="Type I PLP-dependent aspartate aminotransferase-like (Major domain)"/>
    <property type="match status" value="1"/>
</dbReference>
<proteinExistence type="predicted"/>
<accession>A0A382Q7R8</accession>
<evidence type="ECO:0000256" key="1">
    <source>
        <dbReference type="ARBA" id="ARBA00022898"/>
    </source>
</evidence>
<dbReference type="PANTHER" id="PTHR30244:SF36">
    <property type="entry name" value="3-OXO-GLUCOSE-6-PHOSPHATE:GLUTAMATE AMINOTRANSFERASE"/>
    <property type="match status" value="1"/>
</dbReference>
<dbReference type="InterPro" id="IPR015421">
    <property type="entry name" value="PyrdxlP-dep_Trfase_major"/>
</dbReference>
<dbReference type="InterPro" id="IPR015424">
    <property type="entry name" value="PyrdxlP-dep_Trfase"/>
</dbReference>
<organism evidence="2">
    <name type="scientific">marine metagenome</name>
    <dbReference type="NCBI Taxonomy" id="408172"/>
    <lineage>
        <taxon>unclassified sequences</taxon>
        <taxon>metagenomes</taxon>
        <taxon>ecological metagenomes</taxon>
    </lineage>
</organism>
<sequence>MPIIESVLKSGEYILGDEVEKFELSAAKYFGVKHCVGLNSGTDALLLGLSAIGIKTGDEVITTPNSFIASTAAIVHLGAIPVFVDVKKDQNIDPDKIKNVITSKTKAIMPVHLTGRIS</sequence>
<evidence type="ECO:0008006" key="3">
    <source>
        <dbReference type="Google" id="ProtNLM"/>
    </source>
</evidence>
<feature type="non-terminal residue" evidence="2">
    <location>
        <position position="118"/>
    </location>
</feature>
<dbReference type="InterPro" id="IPR000653">
    <property type="entry name" value="DegT/StrS_aminotransferase"/>
</dbReference>
<dbReference type="Pfam" id="PF01041">
    <property type="entry name" value="DegT_DnrJ_EryC1"/>
    <property type="match status" value="1"/>
</dbReference>
<dbReference type="AlphaFoldDB" id="A0A382Q7R8"/>
<dbReference type="GO" id="GO:0030170">
    <property type="term" value="F:pyridoxal phosphate binding"/>
    <property type="evidence" value="ECO:0007669"/>
    <property type="project" value="TreeGrafter"/>
</dbReference>
<keyword evidence="1" id="KW-0663">Pyridoxal phosphate</keyword>
<protein>
    <recommendedName>
        <fullName evidence="3">Transcriptional regulator</fullName>
    </recommendedName>
</protein>
<name>A0A382Q7R8_9ZZZZ</name>
<gene>
    <name evidence="2" type="ORF">METZ01_LOCUS333135</name>
</gene>
<dbReference type="PANTHER" id="PTHR30244">
    <property type="entry name" value="TRANSAMINASE"/>
    <property type="match status" value="1"/>
</dbReference>